<gene>
    <name evidence="7" type="ORF">HK413_13590</name>
</gene>
<evidence type="ECO:0000256" key="3">
    <source>
        <dbReference type="ARBA" id="ARBA00012756"/>
    </source>
</evidence>
<reference evidence="7 8" key="1">
    <citation type="submission" date="2020-05" db="EMBL/GenBank/DDBJ databases">
        <authorList>
            <person name="Khan S.A."/>
            <person name="Jeon C.O."/>
            <person name="Chun B.H."/>
        </authorList>
    </citation>
    <scope>NUCLEOTIDE SEQUENCE [LARGE SCALE GENOMIC DNA]</scope>
    <source>
        <strain evidence="7 8">S1162</strain>
    </source>
</reference>
<evidence type="ECO:0000313" key="8">
    <source>
        <dbReference type="Proteomes" id="UP000566071"/>
    </source>
</evidence>
<comment type="catalytic activity">
    <reaction evidence="1">
        <text>Hydrolysis of terminal non-reducing beta-D-galactose residues in beta-D-galactosides.</text>
        <dbReference type="EC" id="3.2.1.23"/>
    </reaction>
</comment>
<feature type="domain" description="Glycosyl hydrolases family 2 sugar binding" evidence="6">
    <location>
        <begin position="3"/>
        <end position="90"/>
    </location>
</feature>
<evidence type="ECO:0000256" key="2">
    <source>
        <dbReference type="ARBA" id="ARBA00007401"/>
    </source>
</evidence>
<protein>
    <recommendedName>
        <fullName evidence="3">beta-galactosidase</fullName>
        <ecNumber evidence="3">3.2.1.23</ecNumber>
    </recommendedName>
</protein>
<dbReference type="Pfam" id="PF02837">
    <property type="entry name" value="Glyco_hydro_2_N"/>
    <property type="match status" value="1"/>
</dbReference>
<organism evidence="7 8">
    <name type="scientific">Mucilaginibacter humi</name>
    <dbReference type="NCBI Taxonomy" id="2732510"/>
    <lineage>
        <taxon>Bacteria</taxon>
        <taxon>Pseudomonadati</taxon>
        <taxon>Bacteroidota</taxon>
        <taxon>Sphingobacteriia</taxon>
        <taxon>Sphingobacteriales</taxon>
        <taxon>Sphingobacteriaceae</taxon>
        <taxon>Mucilaginibacter</taxon>
    </lineage>
</organism>
<dbReference type="InterPro" id="IPR008979">
    <property type="entry name" value="Galactose-bd-like_sf"/>
</dbReference>
<evidence type="ECO:0000313" key="7">
    <source>
        <dbReference type="EMBL" id="NNU34829.1"/>
    </source>
</evidence>
<evidence type="ECO:0000256" key="1">
    <source>
        <dbReference type="ARBA" id="ARBA00001412"/>
    </source>
</evidence>
<comment type="caution">
    <text evidence="7">The sequence shown here is derived from an EMBL/GenBank/DDBJ whole genome shotgun (WGS) entry which is preliminary data.</text>
</comment>
<dbReference type="PANTHER" id="PTHR46323">
    <property type="entry name" value="BETA-GALACTOSIDASE"/>
    <property type="match status" value="1"/>
</dbReference>
<sequence>MPGEWAGKRIKLRCDGVYSEAQVYVNGKLATTHIGGFTPFEIDVTDLLNKNGKLSLAIKVKNEGFADSVSAASSYAVHALGGITRKIQLVALSPVNISGFRADTKFDRNYDNATLNTNITLKTKARQLLRLRYFLN</sequence>
<keyword evidence="5" id="KW-0326">Glycosidase</keyword>
<dbReference type="SUPFAM" id="SSF49785">
    <property type="entry name" value="Galactose-binding domain-like"/>
    <property type="match status" value="1"/>
</dbReference>
<name>A0ABX1W4Q2_9SPHI</name>
<keyword evidence="8" id="KW-1185">Reference proteome</keyword>
<comment type="similarity">
    <text evidence="2">Belongs to the glycosyl hydrolase 2 family.</text>
</comment>
<dbReference type="EMBL" id="JABFCR010000072">
    <property type="protein sequence ID" value="NNU34829.1"/>
    <property type="molecule type" value="Genomic_DNA"/>
</dbReference>
<dbReference type="InterPro" id="IPR006104">
    <property type="entry name" value="Glyco_hydro_2_N"/>
</dbReference>
<evidence type="ECO:0000259" key="6">
    <source>
        <dbReference type="Pfam" id="PF02837"/>
    </source>
</evidence>
<evidence type="ECO:0000256" key="4">
    <source>
        <dbReference type="ARBA" id="ARBA00022801"/>
    </source>
</evidence>
<dbReference type="EC" id="3.2.1.23" evidence="3"/>
<evidence type="ECO:0000256" key="5">
    <source>
        <dbReference type="ARBA" id="ARBA00023295"/>
    </source>
</evidence>
<proteinExistence type="inferred from homology"/>
<dbReference type="InterPro" id="IPR050347">
    <property type="entry name" value="Bact_Beta-galactosidase"/>
</dbReference>
<dbReference type="PANTHER" id="PTHR46323:SF2">
    <property type="entry name" value="BETA-GALACTOSIDASE"/>
    <property type="match status" value="1"/>
</dbReference>
<keyword evidence="4" id="KW-0378">Hydrolase</keyword>
<accession>A0ABX1W4Q2</accession>
<dbReference type="Proteomes" id="UP000566071">
    <property type="component" value="Unassembled WGS sequence"/>
</dbReference>
<dbReference type="Gene3D" id="2.60.120.260">
    <property type="entry name" value="Galactose-binding domain-like"/>
    <property type="match status" value="1"/>
</dbReference>